<dbReference type="Proteomes" id="UP000040088">
    <property type="component" value="Unassembled WGS sequence"/>
</dbReference>
<dbReference type="PANTHER" id="PTHR37465">
    <property type="match status" value="1"/>
</dbReference>
<protein>
    <submittedName>
        <fullName evidence="2">PAAR domain-containing protein</fullName>
    </submittedName>
</protein>
<dbReference type="AlphaFoldDB" id="A0A0T9TZJ5"/>
<reference evidence="3" key="1">
    <citation type="submission" date="2015-03" db="EMBL/GenBank/DDBJ databases">
        <authorList>
            <consortium name="Pathogen Informatics"/>
        </authorList>
    </citation>
    <scope>NUCLEOTIDE SEQUENCE [LARGE SCALE GENOMIC DNA]</scope>
    <source>
        <strain evidence="3">IP27925</strain>
    </source>
</reference>
<dbReference type="InterPro" id="IPR028946">
    <property type="entry name" value="Ntox44"/>
</dbReference>
<proteinExistence type="predicted"/>
<dbReference type="RefSeq" id="WP_050125905.1">
    <property type="nucleotide sequence ID" value="NZ_CQEM01000007.1"/>
</dbReference>
<dbReference type="CDD" id="cd14744">
    <property type="entry name" value="PAAR_CT_2"/>
    <property type="match status" value="1"/>
</dbReference>
<dbReference type="Pfam" id="PF15607">
    <property type="entry name" value="Ntox44"/>
    <property type="match status" value="1"/>
</dbReference>
<evidence type="ECO:0000259" key="1">
    <source>
        <dbReference type="Pfam" id="PF15607"/>
    </source>
</evidence>
<evidence type="ECO:0000313" key="2">
    <source>
        <dbReference type="EMBL" id="CNL10832.1"/>
    </source>
</evidence>
<name>A0A0T9TZJ5_YERAE</name>
<organism evidence="2 3">
    <name type="scientific">Yersinia aleksiciae</name>
    <dbReference type="NCBI Taxonomy" id="263819"/>
    <lineage>
        <taxon>Bacteria</taxon>
        <taxon>Pseudomonadati</taxon>
        <taxon>Pseudomonadota</taxon>
        <taxon>Gammaproteobacteria</taxon>
        <taxon>Enterobacterales</taxon>
        <taxon>Yersiniaceae</taxon>
        <taxon>Yersinia</taxon>
    </lineage>
</organism>
<gene>
    <name evidence="2" type="ORF">ERS008460_01907</name>
</gene>
<accession>A0A0T9TZJ5</accession>
<dbReference type="PANTHER" id="PTHR37465:SF1">
    <property type="entry name" value="BACTERIAL TOXIN 44 DOMAIN-CONTAINING PROTEIN"/>
    <property type="match status" value="1"/>
</dbReference>
<evidence type="ECO:0000313" key="3">
    <source>
        <dbReference type="Proteomes" id="UP000040088"/>
    </source>
</evidence>
<sequence length="348" mass="38913">MAKGYYLGVGDQTTCGGVIIEGDATHILMGKAVAREQDRVTCGKHPGIYIIIGHISGDSIHGRKFAGTLNSQSNCPCKAWFIPSLVNDTYELSIEGSSTSDKTQKNSESDTETKSKIAEKTKIVCTHTDSATLVAEYILSEIKINAKSDTAKQIRNFIDYDTYKKQMEDWEKAPWYAKLSGPPQPNIIAASTIWFMAVKTGAKWDHKPKIKNLFSKSAVVRPLSSGNISRSHYHKYKNHDYFYDVWSNIHYGYLGLSVGFSEEYLLLGSNLEQYRTSPTSDADPIDDVTCMKIGYALFHKYGKYAETLKVDDILAALEAVSDRALSESRNIHWCWNVNNAEHIDKPKG</sequence>
<feature type="domain" description="Bacterial toxin 44" evidence="1">
    <location>
        <begin position="194"/>
        <end position="299"/>
    </location>
</feature>
<dbReference type="InterPro" id="IPR008727">
    <property type="entry name" value="PAAR_motif"/>
</dbReference>
<dbReference type="Pfam" id="PF05488">
    <property type="entry name" value="PAAR_motif"/>
    <property type="match status" value="1"/>
</dbReference>
<dbReference type="EMBL" id="CQEM01000007">
    <property type="protein sequence ID" value="CNL10832.1"/>
    <property type="molecule type" value="Genomic_DNA"/>
</dbReference>